<comment type="caution">
    <text evidence="2">The sequence shown here is derived from an EMBL/GenBank/DDBJ whole genome shotgun (WGS) entry which is preliminary data.</text>
</comment>
<feature type="compositionally biased region" description="Basic and acidic residues" evidence="1">
    <location>
        <begin position="81"/>
        <end position="90"/>
    </location>
</feature>
<organism evidence="2 3">
    <name type="scientific">Streptomyces malaysiensis</name>
    <dbReference type="NCBI Taxonomy" id="92644"/>
    <lineage>
        <taxon>Bacteria</taxon>
        <taxon>Bacillati</taxon>
        <taxon>Actinomycetota</taxon>
        <taxon>Actinomycetes</taxon>
        <taxon>Kitasatosporales</taxon>
        <taxon>Streptomycetaceae</taxon>
        <taxon>Streptomyces</taxon>
        <taxon>Streptomyces violaceusniger group</taxon>
    </lineage>
</organism>
<evidence type="ECO:0000313" key="3">
    <source>
        <dbReference type="Proteomes" id="UP000536624"/>
    </source>
</evidence>
<dbReference type="InterPro" id="IPR018561">
    <property type="entry name" value="AosR"/>
</dbReference>
<evidence type="ECO:0000313" key="2">
    <source>
        <dbReference type="EMBL" id="NIY65921.1"/>
    </source>
</evidence>
<dbReference type="GeneID" id="303182225"/>
<dbReference type="EMBL" id="JAALLH010000001">
    <property type="protein sequence ID" value="NIY65921.1"/>
    <property type="molecule type" value="Genomic_DNA"/>
</dbReference>
<dbReference type="KEGG" id="smal:SMALA_2979"/>
<feature type="region of interest" description="Disordered" evidence="1">
    <location>
        <begin position="39"/>
        <end position="90"/>
    </location>
</feature>
<evidence type="ECO:0000256" key="1">
    <source>
        <dbReference type="SAM" id="MobiDB-lite"/>
    </source>
</evidence>
<gene>
    <name evidence="2" type="ORF">SMALB_3932</name>
</gene>
<proteinExistence type="predicted"/>
<reference evidence="2 3" key="1">
    <citation type="submission" date="2020-02" db="EMBL/GenBank/DDBJ databases">
        <title>Streptomyces malaysiensis DSM14702 (JHCC583434, PFL_A843) Genome sequencing and assembly.</title>
        <authorList>
            <person name="Samborskyy M."/>
        </authorList>
    </citation>
    <scope>NUCLEOTIDE SEQUENCE [LARGE SCALE GENOMIC DNA]</scope>
    <source>
        <strain evidence="2 3">DSM 14702</strain>
    </source>
</reference>
<protein>
    <submittedName>
        <fullName evidence="2">Transcriptional regulatory protein</fullName>
    </submittedName>
</protein>
<dbReference type="Pfam" id="PF09438">
    <property type="entry name" value="DUF2017"/>
    <property type="match status" value="1"/>
</dbReference>
<sequence length="203" mass="21896">MSGRFEPLPDGGAAITLDEVEISILRSLAMQLAELIGPGDQPAGGGDPLDALFADGPSKPPADPALARLFPDAYSPPDQELGPREEKAAREASAEFRRFTENDLRARKREDVLTVVRDLDALTPGPSAGGPAVLELAPDRSRQWLGALNDLRLAIGTRLEVSDEDDGGELLRLPDSDPRKPMVMAYFWLGGLQETLVETLMPE</sequence>
<dbReference type="RefSeq" id="WP_099013906.1">
    <property type="nucleotide sequence ID" value="NZ_CP023992.1"/>
</dbReference>
<dbReference type="AlphaFoldDB" id="A0A291SQS1"/>
<dbReference type="Proteomes" id="UP000536624">
    <property type="component" value="Unassembled WGS sequence"/>
</dbReference>
<accession>A0A291SQS1</accession>
<name>A0A291SQS1_STRMQ</name>